<keyword evidence="3" id="KW-0496">Mitochondrion</keyword>
<proteinExistence type="predicted"/>
<reference evidence="5" key="1">
    <citation type="submission" date="2025-08" db="UniProtKB">
        <authorList>
            <consortium name="Ensembl"/>
        </authorList>
    </citation>
    <scope>IDENTIFICATION</scope>
</reference>
<evidence type="ECO:0000256" key="1">
    <source>
        <dbReference type="ARBA" id="ARBA00004273"/>
    </source>
</evidence>
<dbReference type="PANTHER" id="PTHR12763">
    <property type="match status" value="1"/>
</dbReference>
<dbReference type="PANTHER" id="PTHR12763:SF7">
    <property type="entry name" value="DNAJ HOMOLOG SUBFAMILY C MEMBER 15"/>
    <property type="match status" value="1"/>
</dbReference>
<dbReference type="InterPro" id="IPR036869">
    <property type="entry name" value="J_dom_sf"/>
</dbReference>
<evidence type="ECO:0000256" key="4">
    <source>
        <dbReference type="ARBA" id="ARBA00023136"/>
    </source>
</evidence>
<comment type="subcellular location">
    <subcellularLocation>
        <location evidence="1">Mitochondrion inner membrane</location>
    </subcellularLocation>
</comment>
<evidence type="ECO:0000256" key="2">
    <source>
        <dbReference type="ARBA" id="ARBA00022792"/>
    </source>
</evidence>
<organism evidence="5 6">
    <name type="scientific">Sinocyclocheilus grahami</name>
    <name type="common">Dianchi golden-line fish</name>
    <name type="synonym">Barbus grahami</name>
    <dbReference type="NCBI Taxonomy" id="75366"/>
    <lineage>
        <taxon>Eukaryota</taxon>
        <taxon>Metazoa</taxon>
        <taxon>Chordata</taxon>
        <taxon>Craniata</taxon>
        <taxon>Vertebrata</taxon>
        <taxon>Euteleostomi</taxon>
        <taxon>Actinopterygii</taxon>
        <taxon>Neopterygii</taxon>
        <taxon>Teleostei</taxon>
        <taxon>Ostariophysi</taxon>
        <taxon>Cypriniformes</taxon>
        <taxon>Cyprinidae</taxon>
        <taxon>Cyprininae</taxon>
        <taxon>Sinocyclocheilus</taxon>
    </lineage>
</organism>
<dbReference type="InParanoid" id="A0A672L3Q4"/>
<dbReference type="GO" id="GO:0001405">
    <property type="term" value="C:PAM complex, Tim23 associated import motor"/>
    <property type="evidence" value="ECO:0007669"/>
    <property type="project" value="TreeGrafter"/>
</dbReference>
<reference evidence="5" key="2">
    <citation type="submission" date="2025-09" db="UniProtKB">
        <authorList>
            <consortium name="Ensembl"/>
        </authorList>
    </citation>
    <scope>IDENTIFICATION</scope>
</reference>
<dbReference type="SUPFAM" id="SSF46565">
    <property type="entry name" value="Chaperone J-domain"/>
    <property type="match status" value="1"/>
</dbReference>
<dbReference type="Gene3D" id="1.10.287.110">
    <property type="entry name" value="DnaJ domain"/>
    <property type="match status" value="1"/>
</dbReference>
<dbReference type="Ensembl" id="ENSSGRT00000021775.1">
    <property type="protein sequence ID" value="ENSSGRP00000020156.1"/>
    <property type="gene ID" value="ENSSGRG00000012193.1"/>
</dbReference>
<evidence type="ECO:0000313" key="6">
    <source>
        <dbReference type="Proteomes" id="UP000472262"/>
    </source>
</evidence>
<keyword evidence="2" id="KW-0999">Mitochondrion inner membrane</keyword>
<evidence type="ECO:0000313" key="5">
    <source>
        <dbReference type="Ensembl" id="ENSSGRP00000020156.1"/>
    </source>
</evidence>
<dbReference type="Proteomes" id="UP000472262">
    <property type="component" value="Unassembled WGS sequence"/>
</dbReference>
<protein>
    <submittedName>
        <fullName evidence="5">DnaJ (Hsp40) homolog, subfamily C, member 15</fullName>
    </submittedName>
</protein>
<dbReference type="GO" id="GO:0030150">
    <property type="term" value="P:protein import into mitochondrial matrix"/>
    <property type="evidence" value="ECO:0007669"/>
    <property type="project" value="TreeGrafter"/>
</dbReference>
<name>A0A672L3Q4_SINGR</name>
<dbReference type="GO" id="GO:0001671">
    <property type="term" value="F:ATPase activator activity"/>
    <property type="evidence" value="ECO:0007669"/>
    <property type="project" value="TreeGrafter"/>
</dbReference>
<accession>A0A672L3Q4</accession>
<keyword evidence="6" id="KW-1185">Reference proteome</keyword>
<evidence type="ECO:0000256" key="3">
    <source>
        <dbReference type="ARBA" id="ARBA00023128"/>
    </source>
</evidence>
<sequence>TLCISIQFKTEKGSFSAYYKGGFEQKMTRREASFILGISTKAKVLEGHRRIMVLNHPDKGQYMMVSKNILSSTSYFNKNKCFLSNNSAYYNNF</sequence>
<keyword evidence="4" id="KW-0472">Membrane</keyword>
<dbReference type="AlphaFoldDB" id="A0A672L3Q4"/>